<organism evidence="2 3">
    <name type="scientific">PS1 clade bacterium</name>
    <dbReference type="NCBI Taxonomy" id="2175152"/>
    <lineage>
        <taxon>Bacteria</taxon>
        <taxon>Pseudomonadati</taxon>
        <taxon>Pseudomonadota</taxon>
        <taxon>Alphaproteobacteria</taxon>
        <taxon>PS1 clade</taxon>
    </lineage>
</organism>
<evidence type="ECO:0000313" key="3">
    <source>
        <dbReference type="Proteomes" id="UP000253570"/>
    </source>
</evidence>
<protein>
    <submittedName>
        <fullName evidence="2">Uroporphyrinogen-III synthase</fullName>
    </submittedName>
</protein>
<evidence type="ECO:0000259" key="1">
    <source>
        <dbReference type="Pfam" id="PF02602"/>
    </source>
</evidence>
<dbReference type="InterPro" id="IPR036108">
    <property type="entry name" value="4pyrrol_syn_uPrphyn_synt_sf"/>
</dbReference>
<name>A0A368DL11_9PROT</name>
<accession>A0A368DL11</accession>
<dbReference type="GO" id="GO:0004852">
    <property type="term" value="F:uroporphyrinogen-III synthase activity"/>
    <property type="evidence" value="ECO:0007669"/>
    <property type="project" value="InterPro"/>
</dbReference>
<sequence length="231" mass="27152">MKLILTRPIDDSKKILNDLKGKDHDLIMNPLLEIVYLQKKININQFTSVLFTSRHSVRALKQYRYNITNKFFFICGKSAYQEALEFGLSNEYVLFENISDLVKKFPDIENIQNQNIMYFRGRHISYNFNKLLKDNNIKSNEEIIYEANQIRNFTPEIIEEFTKNNPLGVFLYSERTAHIFINTLKKYKLGNKTSIILAYCLSKNISQILEEFGIRTKYPLTSTNEAILNLI</sequence>
<dbReference type="Pfam" id="PF02602">
    <property type="entry name" value="HEM4"/>
    <property type="match status" value="1"/>
</dbReference>
<proteinExistence type="predicted"/>
<dbReference type="Gene3D" id="3.40.50.10090">
    <property type="match status" value="1"/>
</dbReference>
<feature type="domain" description="Tetrapyrrole biosynthesis uroporphyrinogen III synthase" evidence="1">
    <location>
        <begin position="19"/>
        <end position="226"/>
    </location>
</feature>
<dbReference type="EMBL" id="QOQD01000013">
    <property type="protein sequence ID" value="RCL72532.1"/>
    <property type="molecule type" value="Genomic_DNA"/>
</dbReference>
<dbReference type="InterPro" id="IPR003754">
    <property type="entry name" value="4pyrrol_synth_uPrphyn_synth"/>
</dbReference>
<dbReference type="Proteomes" id="UP000253570">
    <property type="component" value="Unassembled WGS sequence"/>
</dbReference>
<comment type="caution">
    <text evidence="2">The sequence shown here is derived from an EMBL/GenBank/DDBJ whole genome shotgun (WGS) entry which is preliminary data.</text>
</comment>
<dbReference type="GO" id="GO:0033014">
    <property type="term" value="P:tetrapyrrole biosynthetic process"/>
    <property type="evidence" value="ECO:0007669"/>
    <property type="project" value="InterPro"/>
</dbReference>
<gene>
    <name evidence="2" type="ORF">DBW71_05250</name>
</gene>
<dbReference type="AlphaFoldDB" id="A0A368DL11"/>
<dbReference type="SUPFAM" id="SSF69618">
    <property type="entry name" value="HemD-like"/>
    <property type="match status" value="1"/>
</dbReference>
<evidence type="ECO:0000313" key="2">
    <source>
        <dbReference type="EMBL" id="RCL72532.1"/>
    </source>
</evidence>
<dbReference type="CDD" id="cd06578">
    <property type="entry name" value="HemD"/>
    <property type="match status" value="1"/>
</dbReference>
<reference evidence="2 3" key="1">
    <citation type="journal article" date="2018" name="Microbiome">
        <title>Fine metagenomic profile of the Mediterranean stratified and mixed water columns revealed by assembly and recruitment.</title>
        <authorList>
            <person name="Haro-Moreno J.M."/>
            <person name="Lopez-Perez M."/>
            <person name="De La Torre J.R."/>
            <person name="Picazo A."/>
            <person name="Camacho A."/>
            <person name="Rodriguez-Valera F."/>
        </authorList>
    </citation>
    <scope>NUCLEOTIDE SEQUENCE [LARGE SCALE GENOMIC DNA]</scope>
    <source>
        <strain evidence="2">MED-G57</strain>
    </source>
</reference>